<evidence type="ECO:0000313" key="2">
    <source>
        <dbReference type="Proteomes" id="UP000325440"/>
    </source>
</evidence>
<organism evidence="1 2">
    <name type="scientific">Cinara cedri</name>
    <dbReference type="NCBI Taxonomy" id="506608"/>
    <lineage>
        <taxon>Eukaryota</taxon>
        <taxon>Metazoa</taxon>
        <taxon>Ecdysozoa</taxon>
        <taxon>Arthropoda</taxon>
        <taxon>Hexapoda</taxon>
        <taxon>Insecta</taxon>
        <taxon>Pterygota</taxon>
        <taxon>Neoptera</taxon>
        <taxon>Paraneoptera</taxon>
        <taxon>Hemiptera</taxon>
        <taxon>Sternorrhyncha</taxon>
        <taxon>Aphidomorpha</taxon>
        <taxon>Aphidoidea</taxon>
        <taxon>Aphididae</taxon>
        <taxon>Lachninae</taxon>
        <taxon>Cinara</taxon>
    </lineage>
</organism>
<keyword evidence="1" id="KW-0378">Hydrolase</keyword>
<accession>A0A5E4MC44</accession>
<dbReference type="Proteomes" id="UP000325440">
    <property type="component" value="Unassembled WGS sequence"/>
</dbReference>
<keyword evidence="2" id="KW-1185">Reference proteome</keyword>
<reference evidence="1 2" key="1">
    <citation type="submission" date="2019-08" db="EMBL/GenBank/DDBJ databases">
        <authorList>
            <person name="Alioto T."/>
            <person name="Alioto T."/>
            <person name="Gomez Garrido J."/>
        </authorList>
    </citation>
    <scope>NUCLEOTIDE SEQUENCE [LARGE SCALE GENOMIC DNA]</scope>
</reference>
<proteinExistence type="predicted"/>
<protein>
    <submittedName>
        <fullName evidence="1">P-loop containing nucleoside triphosphate hydrolase</fullName>
    </submittedName>
</protein>
<gene>
    <name evidence="1" type="ORF">CINCED_3A006789</name>
</gene>
<sequence length="113" mass="12895">MVCEELKNNDVHYKQALVWQIGKFKGEVPRISRIPIIPTYFPFQFKRIQLAFAVTINKSQGQSLEVCGINLEFSCFSHSLYVASSRVGKPFSLFINCLSYCTQLISVSIQINQ</sequence>
<dbReference type="OrthoDB" id="6585431at2759"/>
<dbReference type="InterPro" id="IPR027417">
    <property type="entry name" value="P-loop_NTPase"/>
</dbReference>
<dbReference type="GO" id="GO:0016787">
    <property type="term" value="F:hydrolase activity"/>
    <property type="evidence" value="ECO:0007669"/>
    <property type="project" value="UniProtKB-KW"/>
</dbReference>
<dbReference type="AlphaFoldDB" id="A0A5E4MC44"/>
<dbReference type="SUPFAM" id="SSF52540">
    <property type="entry name" value="P-loop containing nucleoside triphosphate hydrolases"/>
    <property type="match status" value="1"/>
</dbReference>
<dbReference type="EMBL" id="CABPRJ010000499">
    <property type="protein sequence ID" value="VVC29823.1"/>
    <property type="molecule type" value="Genomic_DNA"/>
</dbReference>
<evidence type="ECO:0000313" key="1">
    <source>
        <dbReference type="EMBL" id="VVC29823.1"/>
    </source>
</evidence>
<name>A0A5E4MC44_9HEMI</name>